<feature type="chain" id="PRO_5043044152" evidence="2">
    <location>
        <begin position="20"/>
        <end position="283"/>
    </location>
</feature>
<feature type="region of interest" description="Disordered" evidence="1">
    <location>
        <begin position="217"/>
        <end position="238"/>
    </location>
</feature>
<feature type="signal peptide" evidence="2">
    <location>
        <begin position="1"/>
        <end position="19"/>
    </location>
</feature>
<comment type="caution">
    <text evidence="3">The sequence shown here is derived from an EMBL/GenBank/DDBJ whole genome shotgun (WGS) entry which is preliminary data.</text>
</comment>
<keyword evidence="2" id="KW-0732">Signal</keyword>
<dbReference type="AlphaFoldDB" id="A0AAN9U154"/>
<organism evidence="3 4">
    <name type="scientific">Parthenolecanium corni</name>
    <dbReference type="NCBI Taxonomy" id="536013"/>
    <lineage>
        <taxon>Eukaryota</taxon>
        <taxon>Metazoa</taxon>
        <taxon>Ecdysozoa</taxon>
        <taxon>Arthropoda</taxon>
        <taxon>Hexapoda</taxon>
        <taxon>Insecta</taxon>
        <taxon>Pterygota</taxon>
        <taxon>Neoptera</taxon>
        <taxon>Paraneoptera</taxon>
        <taxon>Hemiptera</taxon>
        <taxon>Sternorrhyncha</taxon>
        <taxon>Coccoidea</taxon>
        <taxon>Coccidae</taxon>
        <taxon>Parthenolecanium</taxon>
    </lineage>
</organism>
<reference evidence="3 4" key="1">
    <citation type="submission" date="2024-03" db="EMBL/GenBank/DDBJ databases">
        <title>Adaptation during the transition from Ophiocordyceps entomopathogen to insect associate is accompanied by gene loss and intensified selection.</title>
        <authorList>
            <person name="Ward C.M."/>
            <person name="Onetto C.A."/>
            <person name="Borneman A.R."/>
        </authorList>
    </citation>
    <scope>NUCLEOTIDE SEQUENCE [LARGE SCALE GENOMIC DNA]</scope>
    <source>
        <strain evidence="3">AWRI1</strain>
        <tissue evidence="3">Single Adult Female</tissue>
    </source>
</reference>
<dbReference type="EMBL" id="JBBCAQ010000010">
    <property type="protein sequence ID" value="KAK7602078.1"/>
    <property type="molecule type" value="Genomic_DNA"/>
</dbReference>
<sequence length="283" mass="31304">MSLKVWMFLLAMTLPDVTPQPINETNVNEIVTKTPTESRVVSIQGAAGDLCLAKLETALNAISLNRLSTANVPMIDLTGYALHQPLKSVPVDMYVTDMRVKVPTNLHWAKIEKCRFDPNTRILQAKLIFKDLVVTAAVKLLNEEYTKLGQPVDAVTDKCNMTLRLRQAGLGFVAVPQQVKAGAVGIKTSATFVDPNFVSIHAYNCQPMDAQDQKRSVAGVSGSYVDGPEGRSPSNEDISQEMEDIFLRGIRSLLTKYMEKQLQPALKETLMMNLGYTISYGRR</sequence>
<name>A0AAN9U154_9HEMI</name>
<accession>A0AAN9U154</accession>
<evidence type="ECO:0000256" key="2">
    <source>
        <dbReference type="SAM" id="SignalP"/>
    </source>
</evidence>
<evidence type="ECO:0000313" key="3">
    <source>
        <dbReference type="EMBL" id="KAK7602078.1"/>
    </source>
</evidence>
<evidence type="ECO:0000256" key="1">
    <source>
        <dbReference type="SAM" id="MobiDB-lite"/>
    </source>
</evidence>
<proteinExistence type="predicted"/>
<protein>
    <submittedName>
        <fullName evidence="3">Uncharacterized protein</fullName>
    </submittedName>
</protein>
<evidence type="ECO:0000313" key="4">
    <source>
        <dbReference type="Proteomes" id="UP001367676"/>
    </source>
</evidence>
<dbReference type="Proteomes" id="UP001367676">
    <property type="component" value="Unassembled WGS sequence"/>
</dbReference>
<keyword evidence="4" id="KW-1185">Reference proteome</keyword>
<gene>
    <name evidence="3" type="ORF">V9T40_009519</name>
</gene>